<sequence>MKKYTIIFAAIGFLVSACSNDDNAGDNINSEKLIATWIPTTITVDGETFPYDDHEDCGFDTIRFQSNGQGTITDVFECDEVSTTFTYTLSNERLEITSSGVTLEATIIELSTETLILQSEWDYDDDGDTEIVIEAYESGVTISE</sequence>
<evidence type="ECO:0000256" key="1">
    <source>
        <dbReference type="SAM" id="SignalP"/>
    </source>
</evidence>
<organism evidence="3 4">
    <name type="scientific">Xanthomarina gelatinilytica</name>
    <dbReference type="NCBI Taxonomy" id="1137281"/>
    <lineage>
        <taxon>Bacteria</taxon>
        <taxon>Pseudomonadati</taxon>
        <taxon>Bacteroidota</taxon>
        <taxon>Flavobacteriia</taxon>
        <taxon>Flavobacteriales</taxon>
        <taxon>Flavobacteriaceae</taxon>
        <taxon>Xanthomarina</taxon>
    </lineage>
</organism>
<feature type="domain" description="Lipocalin-like" evidence="2">
    <location>
        <begin position="33"/>
        <end position="117"/>
    </location>
</feature>
<protein>
    <recommendedName>
        <fullName evidence="2">Lipocalin-like domain-containing protein</fullName>
    </recommendedName>
</protein>
<feature type="signal peptide" evidence="1">
    <location>
        <begin position="1"/>
        <end position="24"/>
    </location>
</feature>
<accession>A0A3D6BP05</accession>
<evidence type="ECO:0000259" key="2">
    <source>
        <dbReference type="Pfam" id="PF13648"/>
    </source>
</evidence>
<dbReference type="Pfam" id="PF13648">
    <property type="entry name" value="Lipocalin_4"/>
    <property type="match status" value="1"/>
</dbReference>
<name>A0A3D6BP05_9FLAO</name>
<keyword evidence="1" id="KW-0732">Signal</keyword>
<dbReference type="PROSITE" id="PS51257">
    <property type="entry name" value="PROKAR_LIPOPROTEIN"/>
    <property type="match status" value="1"/>
</dbReference>
<dbReference type="EMBL" id="DPRK01000085">
    <property type="protein sequence ID" value="HCY80976.1"/>
    <property type="molecule type" value="Genomic_DNA"/>
</dbReference>
<gene>
    <name evidence="3" type="ORF">DHV22_04895</name>
</gene>
<dbReference type="Proteomes" id="UP000263268">
    <property type="component" value="Unassembled WGS sequence"/>
</dbReference>
<dbReference type="InterPro" id="IPR024311">
    <property type="entry name" value="Lipocalin-like"/>
</dbReference>
<dbReference type="AlphaFoldDB" id="A0A3D6BP05"/>
<proteinExistence type="predicted"/>
<feature type="chain" id="PRO_5017800016" description="Lipocalin-like domain-containing protein" evidence="1">
    <location>
        <begin position="25"/>
        <end position="144"/>
    </location>
</feature>
<reference evidence="3 4" key="1">
    <citation type="journal article" date="2018" name="Nat. Biotechnol.">
        <title>A standardized bacterial taxonomy based on genome phylogeny substantially revises the tree of life.</title>
        <authorList>
            <person name="Parks D.H."/>
            <person name="Chuvochina M."/>
            <person name="Waite D.W."/>
            <person name="Rinke C."/>
            <person name="Skarshewski A."/>
            <person name="Chaumeil P.A."/>
            <person name="Hugenholtz P."/>
        </authorList>
    </citation>
    <scope>NUCLEOTIDE SEQUENCE [LARGE SCALE GENOMIC DNA]</scope>
    <source>
        <strain evidence="3">UBA10227</strain>
    </source>
</reference>
<comment type="caution">
    <text evidence="3">The sequence shown here is derived from an EMBL/GenBank/DDBJ whole genome shotgun (WGS) entry which is preliminary data.</text>
</comment>
<evidence type="ECO:0000313" key="3">
    <source>
        <dbReference type="EMBL" id="HCY80976.1"/>
    </source>
</evidence>
<evidence type="ECO:0000313" key="4">
    <source>
        <dbReference type="Proteomes" id="UP000263268"/>
    </source>
</evidence>